<protein>
    <submittedName>
        <fullName evidence="2">Uncharacterized protein</fullName>
    </submittedName>
</protein>
<feature type="region of interest" description="Disordered" evidence="1">
    <location>
        <begin position="325"/>
        <end position="360"/>
    </location>
</feature>
<sequence>MAPTVGFDFDECLVQAYTLVPFVLLFEILFPRAVKIPGKSSNVSFFIQKGRTVFYNKIAENEVKTKGTLFRPSLLKLLPKLIKLRQESKIGKLFIYSNNGIIELINAVDSILALTLQKQPYNVNQGELIKEADGLHVLAPRIHIDSPCRISIETKGTDGFREKSLSGIQACLGENISENDLWFLDDTEYHRNLMERIKSNYIVVESYSVHLSNKVLAEMFIDSFPIEFFLPGSPISIILLQEINRIMPGFRPGAKETKKSLSEKFTKVLNKFSEPGAGRAMNVWKEDHVNSDLQKIEKRLSNVINQEAPVVSNYPTVYSAPIGGASSPYSSPLRGLRQRGPLPVSSRTRKTRKLRADRKN</sequence>
<dbReference type="EMBL" id="MN739626">
    <property type="protein sequence ID" value="QHT16722.1"/>
    <property type="molecule type" value="Genomic_DNA"/>
</dbReference>
<proteinExistence type="predicted"/>
<reference evidence="2" key="1">
    <citation type="journal article" date="2020" name="Nature">
        <title>Giant virus diversity and host interactions through global metagenomics.</title>
        <authorList>
            <person name="Schulz F."/>
            <person name="Roux S."/>
            <person name="Paez-Espino D."/>
            <person name="Jungbluth S."/>
            <person name="Walsh D.A."/>
            <person name="Denef V.J."/>
            <person name="McMahon K.D."/>
            <person name="Konstantinidis K.T."/>
            <person name="Eloe-Fadrosh E.A."/>
            <person name="Kyrpides N.C."/>
            <person name="Woyke T."/>
        </authorList>
    </citation>
    <scope>NUCLEOTIDE SEQUENCE</scope>
    <source>
        <strain evidence="2">GVMAG-M-3300023174-189</strain>
    </source>
</reference>
<name>A0A6C0DK40_9ZZZZ</name>
<evidence type="ECO:0000313" key="2">
    <source>
        <dbReference type="EMBL" id="QHT16722.1"/>
    </source>
</evidence>
<organism evidence="2">
    <name type="scientific">viral metagenome</name>
    <dbReference type="NCBI Taxonomy" id="1070528"/>
    <lineage>
        <taxon>unclassified sequences</taxon>
        <taxon>metagenomes</taxon>
        <taxon>organismal metagenomes</taxon>
    </lineage>
</organism>
<accession>A0A6C0DK40</accession>
<evidence type="ECO:0000256" key="1">
    <source>
        <dbReference type="SAM" id="MobiDB-lite"/>
    </source>
</evidence>
<dbReference type="AlphaFoldDB" id="A0A6C0DK40"/>
<feature type="compositionally biased region" description="Basic residues" evidence="1">
    <location>
        <begin position="347"/>
        <end position="360"/>
    </location>
</feature>